<proteinExistence type="predicted"/>
<reference evidence="1 2" key="1">
    <citation type="submission" date="2019-04" db="EMBL/GenBank/DDBJ databases">
        <title>Flavobacterium sp. strain DS2-A Genome sequencing and assembly.</title>
        <authorList>
            <person name="Kim I."/>
        </authorList>
    </citation>
    <scope>NUCLEOTIDE SEQUENCE [LARGE SCALE GENOMIC DNA]</scope>
    <source>
        <strain evidence="1 2">DS2-A</strain>
    </source>
</reference>
<keyword evidence="2" id="KW-1185">Reference proteome</keyword>
<evidence type="ECO:0008006" key="3">
    <source>
        <dbReference type="Google" id="ProtNLM"/>
    </source>
</evidence>
<sequence>MQNNVTTLSTNLKNLIRKYEHKTFIAHWSFYTNMHYRNNSVLKVELKSPIRQLTYLISLYHRTGFGGNERFEAYSDDYTKIVNLLNDIEEQYSITSEEYKNSGFNGENAEKLFISNSTFLNFYLNAPLTYTEQDIEKIRKTFIHFESLIVEEYGLTIDDFINFYIGLCNLETERYEKYYDHTHEQRDLILKARDYPEDLTRQEASELLEIMDNGIFNLGIPIERVKSLLPEDKIKTLLAIFTLTREENVNYLYYSDSCPYLLQPILLMDGDHLVMIFSKQLINATYDFLFDFCSTIDSDGRRVLDQRENYLEVKTADLFKSFFGKKAKVYTNYYVTKQEKDLLVVINKYAFIIECKANKYRIPFRDSLKAFDRIKDDFKRSIGKGYLQAREMEELVLAGQPFHIKNHRGEIIDKIYPGKIHEVFSIVVTQERFGQIECNLAHLLEVEDDNDYPWAIAVDDLETFLITLSRKQNHLQEFVTYLTAREKLHGRLFCYDELDLGALFLMQPKVFFSYCNHFAPVIMSPDMNNFFDELYSIGLGSKNELHLDKKKQREAPIAYALLKELKLGKPKM</sequence>
<dbReference type="EMBL" id="SRLH01000002">
    <property type="protein sequence ID" value="TGD59138.1"/>
    <property type="molecule type" value="Genomic_DNA"/>
</dbReference>
<protein>
    <recommendedName>
        <fullName evidence="3">NERD domain-containing protein</fullName>
    </recommendedName>
</protein>
<gene>
    <name evidence="1" type="ORF">E4635_04610</name>
</gene>
<evidence type="ECO:0000313" key="2">
    <source>
        <dbReference type="Proteomes" id="UP000297407"/>
    </source>
</evidence>
<dbReference type="AlphaFoldDB" id="A0A4Z0LBB4"/>
<accession>A0A4Z0LBB4</accession>
<dbReference type="Proteomes" id="UP000297407">
    <property type="component" value="Unassembled WGS sequence"/>
</dbReference>
<evidence type="ECO:0000313" key="1">
    <source>
        <dbReference type="EMBL" id="TGD59138.1"/>
    </source>
</evidence>
<dbReference type="RefSeq" id="WP_135525448.1">
    <property type="nucleotide sequence ID" value="NZ_SRLH01000002.1"/>
</dbReference>
<dbReference type="OrthoDB" id="7060647at2"/>
<comment type="caution">
    <text evidence="1">The sequence shown here is derived from an EMBL/GenBank/DDBJ whole genome shotgun (WGS) entry which is preliminary data.</text>
</comment>
<name>A0A4Z0LBB4_9FLAO</name>
<organism evidence="1 2">
    <name type="scientific">Flavobacterium humi</name>
    <dbReference type="NCBI Taxonomy" id="2562683"/>
    <lineage>
        <taxon>Bacteria</taxon>
        <taxon>Pseudomonadati</taxon>
        <taxon>Bacteroidota</taxon>
        <taxon>Flavobacteriia</taxon>
        <taxon>Flavobacteriales</taxon>
        <taxon>Flavobacteriaceae</taxon>
        <taxon>Flavobacterium</taxon>
    </lineage>
</organism>